<dbReference type="InterPro" id="IPR011991">
    <property type="entry name" value="ArsR-like_HTH"/>
</dbReference>
<dbReference type="PANTHER" id="PTHR43132">
    <property type="entry name" value="ARSENICAL RESISTANCE OPERON REPRESSOR ARSR-RELATED"/>
    <property type="match status" value="1"/>
</dbReference>
<dbReference type="PRINTS" id="PR00778">
    <property type="entry name" value="HTHARSR"/>
</dbReference>
<dbReference type="GO" id="GO:0003677">
    <property type="term" value="F:DNA binding"/>
    <property type="evidence" value="ECO:0007669"/>
    <property type="project" value="UniProtKB-KW"/>
</dbReference>
<dbReference type="InterPro" id="IPR036388">
    <property type="entry name" value="WH-like_DNA-bd_sf"/>
</dbReference>
<gene>
    <name evidence="5" type="ORF">GFK26_30040</name>
</gene>
<evidence type="ECO:0000256" key="1">
    <source>
        <dbReference type="ARBA" id="ARBA00023015"/>
    </source>
</evidence>
<keyword evidence="3" id="KW-0804">Transcription</keyword>
<dbReference type="InterPro" id="IPR001845">
    <property type="entry name" value="HTH_ArsR_DNA-bd_dom"/>
</dbReference>
<evidence type="ECO:0000259" key="4">
    <source>
        <dbReference type="PROSITE" id="PS50987"/>
    </source>
</evidence>
<dbReference type="Gene3D" id="1.10.10.10">
    <property type="entry name" value="Winged helix-like DNA-binding domain superfamily/Winged helix DNA-binding domain"/>
    <property type="match status" value="1"/>
</dbReference>
<evidence type="ECO:0000256" key="3">
    <source>
        <dbReference type="ARBA" id="ARBA00023163"/>
    </source>
</evidence>
<dbReference type="SMART" id="SM00418">
    <property type="entry name" value="HTH_ARSR"/>
    <property type="match status" value="1"/>
</dbReference>
<accession>A0A5Q0MDI1</accession>
<dbReference type="InterPro" id="IPR036390">
    <property type="entry name" value="WH_DNA-bd_sf"/>
</dbReference>
<dbReference type="InterPro" id="IPR051011">
    <property type="entry name" value="Metal_resp_trans_reg"/>
</dbReference>
<dbReference type="NCBIfam" id="NF033788">
    <property type="entry name" value="HTH_metalloreg"/>
    <property type="match status" value="1"/>
</dbReference>
<sequence>MEENDVVRALGALAQPVRLRVFRALVVAGPDGLTPGALTEALAVSATGLSFHLKELVNASLVSQERQGRNLIYRASFERMNGLLGYLTENCCQGEACLPATATQACDC</sequence>
<reference evidence="5 6" key="1">
    <citation type="submission" date="2019-10" db="EMBL/GenBank/DDBJ databases">
        <title>Complete genome sequence of Variovorax paradoxus 5C-2.</title>
        <authorList>
            <person name="Gogoleva N.E."/>
            <person name="Balkin A.S."/>
        </authorList>
    </citation>
    <scope>NUCLEOTIDE SEQUENCE [LARGE SCALE GENOMIC DNA]</scope>
    <source>
        <strain evidence="5 6">5C-2</strain>
    </source>
</reference>
<dbReference type="EMBL" id="CP045644">
    <property type="protein sequence ID" value="QFZ86714.1"/>
    <property type="molecule type" value="Genomic_DNA"/>
</dbReference>
<name>A0A5Q0MDI1_VARPD</name>
<protein>
    <submittedName>
        <fullName evidence="5">Metalloregulator ArsR/SmtB family transcription factor</fullName>
    </submittedName>
</protein>
<dbReference type="GO" id="GO:0003700">
    <property type="term" value="F:DNA-binding transcription factor activity"/>
    <property type="evidence" value="ECO:0007669"/>
    <property type="project" value="InterPro"/>
</dbReference>
<dbReference type="CDD" id="cd00090">
    <property type="entry name" value="HTH_ARSR"/>
    <property type="match status" value="1"/>
</dbReference>
<dbReference type="PROSITE" id="PS50987">
    <property type="entry name" value="HTH_ARSR_2"/>
    <property type="match status" value="1"/>
</dbReference>
<feature type="domain" description="HTH arsR-type" evidence="4">
    <location>
        <begin position="1"/>
        <end position="95"/>
    </location>
</feature>
<evidence type="ECO:0000313" key="5">
    <source>
        <dbReference type="EMBL" id="QFZ86714.1"/>
    </source>
</evidence>
<evidence type="ECO:0000313" key="6">
    <source>
        <dbReference type="Proteomes" id="UP000326780"/>
    </source>
</evidence>
<dbReference type="Pfam" id="PF12840">
    <property type="entry name" value="HTH_20"/>
    <property type="match status" value="1"/>
</dbReference>
<dbReference type="PANTHER" id="PTHR43132:SF2">
    <property type="entry name" value="ARSENICAL RESISTANCE OPERON REPRESSOR ARSR-RELATED"/>
    <property type="match status" value="1"/>
</dbReference>
<dbReference type="SUPFAM" id="SSF46785">
    <property type="entry name" value="Winged helix' DNA-binding domain"/>
    <property type="match status" value="1"/>
</dbReference>
<keyword evidence="1" id="KW-0805">Transcription regulation</keyword>
<dbReference type="RefSeq" id="WP_153285166.1">
    <property type="nucleotide sequence ID" value="NZ_CP045644.1"/>
</dbReference>
<organism evidence="5 6">
    <name type="scientific">Variovorax paradoxus</name>
    <dbReference type="NCBI Taxonomy" id="34073"/>
    <lineage>
        <taxon>Bacteria</taxon>
        <taxon>Pseudomonadati</taxon>
        <taxon>Pseudomonadota</taxon>
        <taxon>Betaproteobacteria</taxon>
        <taxon>Burkholderiales</taxon>
        <taxon>Comamonadaceae</taxon>
        <taxon>Variovorax</taxon>
    </lineage>
</organism>
<proteinExistence type="predicted"/>
<keyword evidence="2" id="KW-0238">DNA-binding</keyword>
<dbReference type="Proteomes" id="UP000326780">
    <property type="component" value="Chromosome"/>
</dbReference>
<evidence type="ECO:0000256" key="2">
    <source>
        <dbReference type="ARBA" id="ARBA00023125"/>
    </source>
</evidence>
<dbReference type="AlphaFoldDB" id="A0A5Q0MDI1"/>